<dbReference type="CDD" id="cd20339">
    <property type="entry name" value="BRcat_RBR_RNF216"/>
    <property type="match status" value="1"/>
</dbReference>
<keyword evidence="12" id="KW-1185">Reference proteome</keyword>
<dbReference type="KEGG" id="cput:CONPUDRAFT_107947"/>
<dbReference type="InterPro" id="IPR047546">
    <property type="entry name" value="Rcat_RBR_RNF216"/>
</dbReference>
<keyword evidence="7" id="KW-0862">Zinc</keyword>
<evidence type="ECO:0000256" key="3">
    <source>
        <dbReference type="ARBA" id="ARBA00022723"/>
    </source>
</evidence>
<dbReference type="EMBL" id="JH711582">
    <property type="protein sequence ID" value="EIW78179.1"/>
    <property type="molecule type" value="Genomic_DNA"/>
</dbReference>
<dbReference type="OrthoDB" id="10009520at2759"/>
<dbReference type="RefSeq" id="XP_007771262.1">
    <property type="nucleotide sequence ID" value="XM_007773072.1"/>
</dbReference>
<feature type="region of interest" description="Disordered" evidence="9">
    <location>
        <begin position="528"/>
        <end position="560"/>
    </location>
</feature>
<evidence type="ECO:0000256" key="2">
    <source>
        <dbReference type="ARBA" id="ARBA00022679"/>
    </source>
</evidence>
<comment type="pathway">
    <text evidence="1">Protein modification; protein ubiquitination.</text>
</comment>
<dbReference type="SMART" id="SM00647">
    <property type="entry name" value="IBR"/>
    <property type="match status" value="2"/>
</dbReference>
<dbReference type="GO" id="GO:0016740">
    <property type="term" value="F:transferase activity"/>
    <property type="evidence" value="ECO:0007669"/>
    <property type="project" value="UniProtKB-KW"/>
</dbReference>
<evidence type="ECO:0000256" key="4">
    <source>
        <dbReference type="ARBA" id="ARBA00022737"/>
    </source>
</evidence>
<dbReference type="PROSITE" id="PS51873">
    <property type="entry name" value="TRIAD"/>
    <property type="match status" value="1"/>
</dbReference>
<dbReference type="Pfam" id="PF26200">
    <property type="entry name" value="Rcat_RNF216"/>
    <property type="match status" value="1"/>
</dbReference>
<dbReference type="CDD" id="cd20353">
    <property type="entry name" value="Rcat_RBR_RNF216"/>
    <property type="match status" value="1"/>
</dbReference>
<dbReference type="InterPro" id="IPR047545">
    <property type="entry name" value="BRcat_RBR_RNF216"/>
</dbReference>
<organism evidence="11 12">
    <name type="scientific">Coniophora puteana (strain RWD-64-598)</name>
    <name type="common">Brown rot fungus</name>
    <dbReference type="NCBI Taxonomy" id="741705"/>
    <lineage>
        <taxon>Eukaryota</taxon>
        <taxon>Fungi</taxon>
        <taxon>Dikarya</taxon>
        <taxon>Basidiomycota</taxon>
        <taxon>Agaricomycotina</taxon>
        <taxon>Agaricomycetes</taxon>
        <taxon>Agaricomycetidae</taxon>
        <taxon>Boletales</taxon>
        <taxon>Coniophorineae</taxon>
        <taxon>Coniophoraceae</taxon>
        <taxon>Coniophora</taxon>
    </lineage>
</organism>
<evidence type="ECO:0000256" key="8">
    <source>
        <dbReference type="SAM" id="Coils"/>
    </source>
</evidence>
<feature type="coiled-coil region" evidence="8">
    <location>
        <begin position="402"/>
        <end position="447"/>
    </location>
</feature>
<dbReference type="GeneID" id="19198678"/>
<proteinExistence type="predicted"/>
<dbReference type="GO" id="GO:0008270">
    <property type="term" value="F:zinc ion binding"/>
    <property type="evidence" value="ECO:0007669"/>
    <property type="project" value="UniProtKB-KW"/>
</dbReference>
<keyword evidence="8" id="KW-0175">Coiled coil</keyword>
<dbReference type="InterPro" id="IPR044066">
    <property type="entry name" value="TRIAD_supradom"/>
</dbReference>
<gene>
    <name evidence="11" type="ORF">CONPUDRAFT_107947</name>
</gene>
<keyword evidence="4" id="KW-0677">Repeat</keyword>
<dbReference type="Gene3D" id="1.20.120.1750">
    <property type="match status" value="1"/>
</dbReference>
<accession>A0A5M3MFZ4</accession>
<dbReference type="SUPFAM" id="SSF57850">
    <property type="entry name" value="RING/U-box"/>
    <property type="match status" value="1"/>
</dbReference>
<name>A0A5M3MFZ4_CONPW</name>
<evidence type="ECO:0000256" key="5">
    <source>
        <dbReference type="ARBA" id="ARBA00022771"/>
    </source>
</evidence>
<evidence type="ECO:0000256" key="9">
    <source>
        <dbReference type="SAM" id="MobiDB-lite"/>
    </source>
</evidence>
<keyword evidence="3" id="KW-0479">Metal-binding</keyword>
<dbReference type="AlphaFoldDB" id="A0A5M3MFZ4"/>
<feature type="compositionally biased region" description="Basic residues" evidence="9">
    <location>
        <begin position="544"/>
        <end position="560"/>
    </location>
</feature>
<keyword evidence="6" id="KW-0833">Ubl conjugation pathway</keyword>
<comment type="caution">
    <text evidence="11">The sequence shown here is derived from an EMBL/GenBank/DDBJ whole genome shotgun (WGS) entry which is preliminary data.</text>
</comment>
<feature type="domain" description="RING-type" evidence="10">
    <location>
        <begin position="119"/>
        <end position="331"/>
    </location>
</feature>
<dbReference type="InterPro" id="IPR002867">
    <property type="entry name" value="IBR_dom"/>
</dbReference>
<evidence type="ECO:0000256" key="6">
    <source>
        <dbReference type="ARBA" id="ARBA00022786"/>
    </source>
</evidence>
<sequence length="560" mass="62692">MQKDRPEHPGPLYLMHAVEQLALDFPLIPKLHVRGRLNENKGFYVPTYYVLLADETSPTPPYTRKRTASKQANRQKHVNDEAFDREHGWLIVKLDNERVAKDAEEAERIADEEAIAAGEGVECGCCFAEYPIHKMAQCPEAHLFCTICLGSYASNLLGEHNPALRCMDQSGCTALFSEDTLSCVLTPKLMELYHRVKQRKEIEAAGLEGLEECPFCEYKCVIENPEEKLFRCERRECGAVSCRGCQKLDHVPRSCKEMEEDKHLNARHTVEEAMTAALMRNCPKCNKAFIKEMGCNKMTCPDCRTISCYTCREVIRGYDHFSNGKKCNLWDSLDGTAGPDRRHEAEVAAAREKALEQYRKDHPDADAHELKAVEVQLAVPGGSKNAGRSGVHQRVPQAAQGMQHVGQRIRDAEHLMQEAMQQAEQRLQQAEQRIRQARRERQQQQLVQNAAGVPMVGLRPEFLRGAGVNMDFGELGAGGGLNFGMNWGAAVPPPVAPHLPIFDHPFAPPPPPMNGAAYMERLGIFPPAGGQGLRDGQAHAPAHAVHRRGRGNHNRRRQNR</sequence>
<evidence type="ECO:0000256" key="1">
    <source>
        <dbReference type="ARBA" id="ARBA00004906"/>
    </source>
</evidence>
<dbReference type="PANTHER" id="PTHR22770:SF47">
    <property type="entry name" value="E3 UBIQUITIN-PROTEIN LIGASE RNF216"/>
    <property type="match status" value="1"/>
</dbReference>
<dbReference type="InterPro" id="IPR047544">
    <property type="entry name" value="RING-HC_RBR_RNF216"/>
</dbReference>
<evidence type="ECO:0000259" key="10">
    <source>
        <dbReference type="PROSITE" id="PS51873"/>
    </source>
</evidence>
<evidence type="ECO:0000256" key="7">
    <source>
        <dbReference type="ARBA" id="ARBA00022833"/>
    </source>
</evidence>
<dbReference type="InterPro" id="IPR051628">
    <property type="entry name" value="LUBAC_E3_Ligases"/>
</dbReference>
<dbReference type="CDD" id="cd16630">
    <property type="entry name" value="RING-HC_RBR_RNF216"/>
    <property type="match status" value="1"/>
</dbReference>
<keyword evidence="5" id="KW-0863">Zinc-finger</keyword>
<evidence type="ECO:0000313" key="11">
    <source>
        <dbReference type="EMBL" id="EIW78179.1"/>
    </source>
</evidence>
<dbReference type="PANTHER" id="PTHR22770">
    <property type="entry name" value="UBIQUITIN CONJUGATING ENZYME 7 INTERACTING PROTEIN-RELATED"/>
    <property type="match status" value="1"/>
</dbReference>
<protein>
    <recommendedName>
        <fullName evidence="10">RING-type domain-containing protein</fullName>
    </recommendedName>
</protein>
<keyword evidence="2" id="KW-0808">Transferase</keyword>
<evidence type="ECO:0000313" key="12">
    <source>
        <dbReference type="Proteomes" id="UP000053558"/>
    </source>
</evidence>
<dbReference type="Proteomes" id="UP000053558">
    <property type="component" value="Unassembled WGS sequence"/>
</dbReference>
<reference evidence="12" key="1">
    <citation type="journal article" date="2012" name="Science">
        <title>The Paleozoic origin of enzymatic lignin decomposition reconstructed from 31 fungal genomes.</title>
        <authorList>
            <person name="Floudas D."/>
            <person name="Binder M."/>
            <person name="Riley R."/>
            <person name="Barry K."/>
            <person name="Blanchette R.A."/>
            <person name="Henrissat B."/>
            <person name="Martinez A.T."/>
            <person name="Otillar R."/>
            <person name="Spatafora J.W."/>
            <person name="Yadav J.S."/>
            <person name="Aerts A."/>
            <person name="Benoit I."/>
            <person name="Boyd A."/>
            <person name="Carlson A."/>
            <person name="Copeland A."/>
            <person name="Coutinho P.M."/>
            <person name="de Vries R.P."/>
            <person name="Ferreira P."/>
            <person name="Findley K."/>
            <person name="Foster B."/>
            <person name="Gaskell J."/>
            <person name="Glotzer D."/>
            <person name="Gorecki P."/>
            <person name="Heitman J."/>
            <person name="Hesse C."/>
            <person name="Hori C."/>
            <person name="Igarashi K."/>
            <person name="Jurgens J.A."/>
            <person name="Kallen N."/>
            <person name="Kersten P."/>
            <person name="Kohler A."/>
            <person name="Kuees U."/>
            <person name="Kumar T.K.A."/>
            <person name="Kuo A."/>
            <person name="LaButti K."/>
            <person name="Larrondo L.F."/>
            <person name="Lindquist E."/>
            <person name="Ling A."/>
            <person name="Lombard V."/>
            <person name="Lucas S."/>
            <person name="Lundell T."/>
            <person name="Martin R."/>
            <person name="McLaughlin D.J."/>
            <person name="Morgenstern I."/>
            <person name="Morin E."/>
            <person name="Murat C."/>
            <person name="Nagy L.G."/>
            <person name="Nolan M."/>
            <person name="Ohm R.A."/>
            <person name="Patyshakuliyeva A."/>
            <person name="Rokas A."/>
            <person name="Ruiz-Duenas F.J."/>
            <person name="Sabat G."/>
            <person name="Salamov A."/>
            <person name="Samejima M."/>
            <person name="Schmutz J."/>
            <person name="Slot J.C."/>
            <person name="St John F."/>
            <person name="Stenlid J."/>
            <person name="Sun H."/>
            <person name="Sun S."/>
            <person name="Syed K."/>
            <person name="Tsang A."/>
            <person name="Wiebenga A."/>
            <person name="Young D."/>
            <person name="Pisabarro A."/>
            <person name="Eastwood D.C."/>
            <person name="Martin F."/>
            <person name="Cullen D."/>
            <person name="Grigoriev I.V."/>
            <person name="Hibbett D.S."/>
        </authorList>
    </citation>
    <scope>NUCLEOTIDE SEQUENCE [LARGE SCALE GENOMIC DNA]</scope>
    <source>
        <strain evidence="12">RWD-64-598 SS2</strain>
    </source>
</reference>